<evidence type="ECO:0000259" key="9">
    <source>
        <dbReference type="PROSITE" id="PS50268"/>
    </source>
</evidence>
<gene>
    <name evidence="10" type="primary">CDH16</name>
    <name evidence="10" type="ORF">FJT64_006542</name>
</gene>
<keyword evidence="6" id="KW-1133">Transmembrane helix</keyword>
<sequence length="133" mass="14815">MFYSRCIGTVTVLAELDREEQPVYTLIIEVWDNYQFGFTAGESRNAFKQIRVELSDVNDQAPVLHLPSTCVTVTEFHDPRDVITLVTADDADDASTPNGRVRFSIAAGNQDGELDGGKFRRCWESNAELLSGI</sequence>
<feature type="domain" description="Cadherin" evidence="9">
    <location>
        <begin position="4"/>
        <end position="64"/>
    </location>
</feature>
<comment type="subcellular location">
    <subcellularLocation>
        <location evidence="1">Membrane</location>
    </subcellularLocation>
</comment>
<keyword evidence="2" id="KW-0812">Transmembrane</keyword>
<evidence type="ECO:0000256" key="8">
    <source>
        <dbReference type="PROSITE-ProRule" id="PRU00043"/>
    </source>
</evidence>
<dbReference type="GO" id="GO:0007156">
    <property type="term" value="P:homophilic cell adhesion via plasma membrane adhesion molecules"/>
    <property type="evidence" value="ECO:0007669"/>
    <property type="project" value="InterPro"/>
</dbReference>
<evidence type="ECO:0000256" key="6">
    <source>
        <dbReference type="ARBA" id="ARBA00022989"/>
    </source>
</evidence>
<keyword evidence="3" id="KW-0677">Repeat</keyword>
<keyword evidence="7" id="KW-0472">Membrane</keyword>
<dbReference type="PANTHER" id="PTHR24025">
    <property type="entry name" value="DESMOGLEIN FAMILY MEMBER"/>
    <property type="match status" value="1"/>
</dbReference>
<dbReference type="GO" id="GO:0005509">
    <property type="term" value="F:calcium ion binding"/>
    <property type="evidence" value="ECO:0007669"/>
    <property type="project" value="UniProtKB-UniRule"/>
</dbReference>
<evidence type="ECO:0000256" key="3">
    <source>
        <dbReference type="ARBA" id="ARBA00022737"/>
    </source>
</evidence>
<evidence type="ECO:0000256" key="5">
    <source>
        <dbReference type="ARBA" id="ARBA00022889"/>
    </source>
</evidence>
<dbReference type="InterPro" id="IPR050971">
    <property type="entry name" value="Cadherin-domain_protein"/>
</dbReference>
<keyword evidence="5" id="KW-0130">Cell adhesion</keyword>
<name>A0A6A4W2E8_AMPAM</name>
<dbReference type="Gene3D" id="2.60.40.60">
    <property type="entry name" value="Cadherins"/>
    <property type="match status" value="2"/>
</dbReference>
<dbReference type="Proteomes" id="UP000440578">
    <property type="component" value="Unassembled WGS sequence"/>
</dbReference>
<dbReference type="PANTHER" id="PTHR24025:SF31">
    <property type="entry name" value="NEURAL-CADHERIN"/>
    <property type="match status" value="1"/>
</dbReference>
<protein>
    <submittedName>
        <fullName evidence="10">Cadherin-16</fullName>
    </submittedName>
</protein>
<keyword evidence="11" id="KW-1185">Reference proteome</keyword>
<dbReference type="GO" id="GO:0005911">
    <property type="term" value="C:cell-cell junction"/>
    <property type="evidence" value="ECO:0007669"/>
    <property type="project" value="TreeGrafter"/>
</dbReference>
<comment type="caution">
    <text evidence="10">The sequence shown here is derived from an EMBL/GenBank/DDBJ whole genome shotgun (WGS) entry which is preliminary data.</text>
</comment>
<proteinExistence type="predicted"/>
<dbReference type="CDD" id="cd11304">
    <property type="entry name" value="Cadherin_repeat"/>
    <property type="match status" value="2"/>
</dbReference>
<evidence type="ECO:0000313" key="10">
    <source>
        <dbReference type="EMBL" id="KAF0295991.1"/>
    </source>
</evidence>
<dbReference type="SUPFAM" id="SSF49313">
    <property type="entry name" value="Cadherin-like"/>
    <property type="match status" value="2"/>
</dbReference>
<dbReference type="AlphaFoldDB" id="A0A6A4W2E8"/>
<evidence type="ECO:0000256" key="4">
    <source>
        <dbReference type="ARBA" id="ARBA00022837"/>
    </source>
</evidence>
<dbReference type="InterPro" id="IPR002126">
    <property type="entry name" value="Cadherin-like_dom"/>
</dbReference>
<evidence type="ECO:0000256" key="7">
    <source>
        <dbReference type="ARBA" id="ARBA00023136"/>
    </source>
</evidence>
<evidence type="ECO:0000256" key="1">
    <source>
        <dbReference type="ARBA" id="ARBA00004370"/>
    </source>
</evidence>
<reference evidence="10 11" key="1">
    <citation type="submission" date="2019-07" db="EMBL/GenBank/DDBJ databases">
        <title>Draft genome assembly of a fouling barnacle, Amphibalanus amphitrite (Darwin, 1854): The first reference genome for Thecostraca.</title>
        <authorList>
            <person name="Kim W."/>
        </authorList>
    </citation>
    <scope>NUCLEOTIDE SEQUENCE [LARGE SCALE GENOMIC DNA]</scope>
    <source>
        <strain evidence="10">SNU_AA5</strain>
        <tissue evidence="10">Soma without cirri and trophi</tissue>
    </source>
</reference>
<dbReference type="GO" id="GO:0016020">
    <property type="term" value="C:membrane"/>
    <property type="evidence" value="ECO:0007669"/>
    <property type="project" value="UniProtKB-SubCell"/>
</dbReference>
<organism evidence="10 11">
    <name type="scientific">Amphibalanus amphitrite</name>
    <name type="common">Striped barnacle</name>
    <name type="synonym">Balanus amphitrite</name>
    <dbReference type="NCBI Taxonomy" id="1232801"/>
    <lineage>
        <taxon>Eukaryota</taxon>
        <taxon>Metazoa</taxon>
        <taxon>Ecdysozoa</taxon>
        <taxon>Arthropoda</taxon>
        <taxon>Crustacea</taxon>
        <taxon>Multicrustacea</taxon>
        <taxon>Cirripedia</taxon>
        <taxon>Thoracica</taxon>
        <taxon>Thoracicalcarea</taxon>
        <taxon>Balanomorpha</taxon>
        <taxon>Balanoidea</taxon>
        <taxon>Balanidae</taxon>
        <taxon>Amphibalaninae</taxon>
        <taxon>Amphibalanus</taxon>
    </lineage>
</organism>
<evidence type="ECO:0000256" key="2">
    <source>
        <dbReference type="ARBA" id="ARBA00022692"/>
    </source>
</evidence>
<dbReference type="EMBL" id="VIIS01001588">
    <property type="protein sequence ID" value="KAF0295991.1"/>
    <property type="molecule type" value="Genomic_DNA"/>
</dbReference>
<keyword evidence="4 8" id="KW-0106">Calcium</keyword>
<evidence type="ECO:0000313" key="11">
    <source>
        <dbReference type="Proteomes" id="UP000440578"/>
    </source>
</evidence>
<dbReference type="PROSITE" id="PS50268">
    <property type="entry name" value="CADHERIN_2"/>
    <property type="match status" value="1"/>
</dbReference>
<accession>A0A6A4W2E8</accession>
<dbReference type="InterPro" id="IPR015919">
    <property type="entry name" value="Cadherin-like_sf"/>
</dbReference>